<organism evidence="3 4">
    <name type="scientific">Stylonychia lemnae</name>
    <name type="common">Ciliate</name>
    <dbReference type="NCBI Taxonomy" id="5949"/>
    <lineage>
        <taxon>Eukaryota</taxon>
        <taxon>Sar</taxon>
        <taxon>Alveolata</taxon>
        <taxon>Ciliophora</taxon>
        <taxon>Intramacronucleata</taxon>
        <taxon>Spirotrichea</taxon>
        <taxon>Stichotrichia</taxon>
        <taxon>Sporadotrichida</taxon>
        <taxon>Oxytrichidae</taxon>
        <taxon>Stylonychinae</taxon>
        <taxon>Stylonychia</taxon>
    </lineage>
</organism>
<feature type="region of interest" description="Disordered" evidence="2">
    <location>
        <begin position="160"/>
        <end position="180"/>
    </location>
</feature>
<evidence type="ECO:0000313" key="3">
    <source>
        <dbReference type="EMBL" id="CDW88814.1"/>
    </source>
</evidence>
<comment type="similarity">
    <text evidence="1">Belongs to the CAF1 family.</text>
</comment>
<dbReference type="GO" id="GO:0000175">
    <property type="term" value="F:3'-5'-RNA exonuclease activity"/>
    <property type="evidence" value="ECO:0007669"/>
    <property type="project" value="TreeGrafter"/>
</dbReference>
<keyword evidence="4" id="KW-1185">Reference proteome</keyword>
<proteinExistence type="inferred from homology"/>
<name>A0A078B2X0_STYLE</name>
<reference evidence="3 4" key="1">
    <citation type="submission" date="2014-06" db="EMBL/GenBank/DDBJ databases">
        <authorList>
            <person name="Swart Estienne"/>
        </authorList>
    </citation>
    <scope>NUCLEOTIDE SEQUENCE [LARGE SCALE GENOMIC DNA]</scope>
    <source>
        <strain evidence="3 4">130c</strain>
    </source>
</reference>
<dbReference type="InterPro" id="IPR051181">
    <property type="entry name" value="CAF1_poly(A)_ribonucleases"/>
</dbReference>
<dbReference type="Pfam" id="PF04857">
    <property type="entry name" value="CAF1"/>
    <property type="match status" value="1"/>
</dbReference>
<feature type="compositionally biased region" description="Basic and acidic residues" evidence="2">
    <location>
        <begin position="194"/>
        <end position="208"/>
    </location>
</feature>
<dbReference type="InterPro" id="IPR006941">
    <property type="entry name" value="RNase_CAF1"/>
</dbReference>
<dbReference type="AlphaFoldDB" id="A0A078B2X0"/>
<dbReference type="PANTHER" id="PTHR15092">
    <property type="entry name" value="POLY A -SPECIFIC RIBONUCLEASE/TARGET OF EGR1, MEMBER 1"/>
    <property type="match status" value="1"/>
</dbReference>
<protein>
    <submittedName>
        <fullName evidence="3">Caf1 family ribonuclease containing protein</fullName>
    </submittedName>
</protein>
<dbReference type="InterPro" id="IPR036397">
    <property type="entry name" value="RNaseH_sf"/>
</dbReference>
<dbReference type="PANTHER" id="PTHR15092:SF22">
    <property type="entry name" value="POLY(A)-SPECIFIC RIBONUCLEASE PNLDC1"/>
    <property type="match status" value="1"/>
</dbReference>
<evidence type="ECO:0000256" key="1">
    <source>
        <dbReference type="ARBA" id="ARBA00008372"/>
    </source>
</evidence>
<feature type="compositionally biased region" description="Basic and acidic residues" evidence="2">
    <location>
        <begin position="402"/>
        <end position="423"/>
    </location>
</feature>
<accession>A0A078B2X0</accession>
<sequence>MNTFQLGLCTFKWNDVKMKYVCRPFNFYVFPDSQLYDDMNVQFQSYQRLTKRDEVFIRASQKVLNQRSNRRFYTHLGDNSQQLLSQFLEQVDRFFADTKNSNKNEQLILEVKSHALKRQLSRDINAKYRENGNIYVEFKKNSDQFTIKKWWKRNDYSSSSKKAKDSALDSESKINPEAKSEDLIPATSEFKLDAESEQKIQQDQEETKNAQLNEEEEKQIHQQNQIEDLFIREMGFSLVVEELIRAKKPIVGHNMIYDIAYLYNQFIDTLPAKYSDFIAHWNELFPLIYDTKVLSSASEYFGKTGLGYIYEKCLNDQRLKVQFRINFDIQGGFTNYESSGVLAHYHEAAYDAYMTGYAFANIMKYKEVDVPKEERKKHGGSNNNRGNNRGRGGRGGGKQQQQRKEEEAKVLNKEESTPSKIEDQQQIEQITSQVDNLQINNDQLTQQTQIQTQTTEEKKVEEKVWTKVNFEANFSQKFLNKVMFNEYDGCRLYHLDPKRQEDVPKDWSKVAWVEVKEELYEARADEIAQRLGKYGDFALHRDTKQSFFIEFFYYDPTTVPEQTIENFINAVQEKLSDLGFKSIAPYNDANKFRAHNRFEQI</sequence>
<dbReference type="Gene3D" id="3.30.420.10">
    <property type="entry name" value="Ribonuclease H-like superfamily/Ribonuclease H"/>
    <property type="match status" value="2"/>
</dbReference>
<dbReference type="GO" id="GO:0003723">
    <property type="term" value="F:RNA binding"/>
    <property type="evidence" value="ECO:0007669"/>
    <property type="project" value="TreeGrafter"/>
</dbReference>
<evidence type="ECO:0000313" key="4">
    <source>
        <dbReference type="Proteomes" id="UP000039865"/>
    </source>
</evidence>
<feature type="region of interest" description="Disordered" evidence="2">
    <location>
        <begin position="194"/>
        <end position="218"/>
    </location>
</feature>
<feature type="compositionally biased region" description="Gly residues" evidence="2">
    <location>
        <begin position="389"/>
        <end position="398"/>
    </location>
</feature>
<dbReference type="OrthoDB" id="414075at2759"/>
<gene>
    <name evidence="3" type="primary">Contig19161.g20320</name>
    <name evidence="3" type="ORF">STYLEM_17939</name>
</gene>
<dbReference type="EMBL" id="CCKQ01016920">
    <property type="protein sequence ID" value="CDW88814.1"/>
    <property type="molecule type" value="Genomic_DNA"/>
</dbReference>
<dbReference type="InterPro" id="IPR012337">
    <property type="entry name" value="RNaseH-like_sf"/>
</dbReference>
<dbReference type="InParanoid" id="A0A078B2X0"/>
<feature type="compositionally biased region" description="Basic and acidic residues" evidence="2">
    <location>
        <begin position="162"/>
        <end position="180"/>
    </location>
</feature>
<feature type="region of interest" description="Disordered" evidence="2">
    <location>
        <begin position="372"/>
        <end position="425"/>
    </location>
</feature>
<evidence type="ECO:0000256" key="2">
    <source>
        <dbReference type="SAM" id="MobiDB-lite"/>
    </source>
</evidence>
<dbReference type="SUPFAM" id="SSF53098">
    <property type="entry name" value="Ribonuclease H-like"/>
    <property type="match status" value="1"/>
</dbReference>
<dbReference type="Proteomes" id="UP000039865">
    <property type="component" value="Unassembled WGS sequence"/>
</dbReference>